<accession>A0A1M7ZTT5</accession>
<dbReference type="EMBL" id="FRYK01000001">
    <property type="protein sequence ID" value="SHO72309.1"/>
    <property type="molecule type" value="Genomic_DNA"/>
</dbReference>
<evidence type="ECO:0000256" key="2">
    <source>
        <dbReference type="ARBA" id="ARBA00022692"/>
    </source>
</evidence>
<name>A0A1M7ZTT5_9FLAO</name>
<feature type="transmembrane region" description="Helical" evidence="5">
    <location>
        <begin position="23"/>
        <end position="49"/>
    </location>
</feature>
<keyword evidence="7" id="KW-1185">Reference proteome</keyword>
<evidence type="ECO:0000256" key="5">
    <source>
        <dbReference type="SAM" id="Phobius"/>
    </source>
</evidence>
<keyword evidence="3 5" id="KW-1133">Transmembrane helix</keyword>
<keyword evidence="2 5" id="KW-0812">Transmembrane</keyword>
<evidence type="ECO:0000256" key="1">
    <source>
        <dbReference type="ARBA" id="ARBA00004141"/>
    </source>
</evidence>
<feature type="transmembrane region" description="Helical" evidence="5">
    <location>
        <begin position="70"/>
        <end position="89"/>
    </location>
</feature>
<evidence type="ECO:0000256" key="3">
    <source>
        <dbReference type="ARBA" id="ARBA00022989"/>
    </source>
</evidence>
<proteinExistence type="predicted"/>
<reference evidence="7" key="1">
    <citation type="submission" date="2016-12" db="EMBL/GenBank/DDBJ databases">
        <authorList>
            <person name="Varghese N."/>
            <person name="Submissions S."/>
        </authorList>
    </citation>
    <scope>NUCLEOTIDE SEQUENCE [LARGE SCALE GENOMIC DNA]</scope>
    <source>
        <strain evidence="7">DSM 18830</strain>
    </source>
</reference>
<evidence type="ECO:0000313" key="7">
    <source>
        <dbReference type="Proteomes" id="UP000184611"/>
    </source>
</evidence>
<gene>
    <name evidence="6" type="ORF">SAMN05443547_0640</name>
</gene>
<dbReference type="Pfam" id="PF09685">
    <property type="entry name" value="MamF_MmsF"/>
    <property type="match status" value="1"/>
</dbReference>
<dbReference type="AlphaFoldDB" id="A0A1M7ZTT5"/>
<evidence type="ECO:0008006" key="8">
    <source>
        <dbReference type="Google" id="ProtNLM"/>
    </source>
</evidence>
<feature type="transmembrane region" description="Helical" evidence="5">
    <location>
        <begin position="95"/>
        <end position="119"/>
    </location>
</feature>
<dbReference type="STRING" id="416016.SAMN05443547_0640"/>
<dbReference type="RefSeq" id="WP_073581311.1">
    <property type="nucleotide sequence ID" value="NZ_CBCSEA010000001.1"/>
</dbReference>
<keyword evidence="4 5" id="KW-0472">Membrane</keyword>
<dbReference type="InterPro" id="IPR019109">
    <property type="entry name" value="MamF_MmsF"/>
</dbReference>
<protein>
    <recommendedName>
        <fullName evidence="8">DUF4870 domain-containing protein</fullName>
    </recommendedName>
</protein>
<sequence>MITTAKFNYQPHESELERASNSYLMSLVAVIGGLPLPILNLMASIFFYLGNRKSTAFVKWHCTQALVSQLGLFFFNSAGFWWTVSILFYDETATNYYFAYIITLVIFNLIEFFSTLIIATKVRKGQHTEFFFFGDVTNLICKTNENNK</sequence>
<organism evidence="6 7">
    <name type="scientific">Flavobacterium cucumis</name>
    <dbReference type="NCBI Taxonomy" id="416016"/>
    <lineage>
        <taxon>Bacteria</taxon>
        <taxon>Pseudomonadati</taxon>
        <taxon>Bacteroidota</taxon>
        <taxon>Flavobacteriia</taxon>
        <taxon>Flavobacteriales</taxon>
        <taxon>Flavobacteriaceae</taxon>
        <taxon>Flavobacterium</taxon>
    </lineage>
</organism>
<comment type="subcellular location">
    <subcellularLocation>
        <location evidence="1">Membrane</location>
        <topology evidence="1">Multi-pass membrane protein</topology>
    </subcellularLocation>
</comment>
<dbReference type="Proteomes" id="UP000184611">
    <property type="component" value="Unassembled WGS sequence"/>
</dbReference>
<dbReference type="OrthoDB" id="1092330at2"/>
<evidence type="ECO:0000256" key="4">
    <source>
        <dbReference type="ARBA" id="ARBA00023136"/>
    </source>
</evidence>
<evidence type="ECO:0000313" key="6">
    <source>
        <dbReference type="EMBL" id="SHO72309.1"/>
    </source>
</evidence>